<gene>
    <name evidence="3" type="ORF">B0T18DRAFT_108236</name>
</gene>
<sequence length="241" mass="26827">MTPPTTARNARSAPAPAPARARENESEFRRNESRRNTCIGTTEKMRMREATPPPPISPPSPNASTPAVRPPKGVAGVRGRSTSSRWMATTTTARIHAFNSFGIIPTNVVVVILFMRTMSTSKNNTNTSSSSIIPSPSPRSTTCQRISSPRVEGCGILRCLCVRARRMIDGVPSMLLKRGRGRRGRSECERERRRGRRKTKRRRRRRKRGMRNAARSSWRACKRRPNSSTTAGARRASGMPC</sequence>
<keyword evidence="4" id="KW-1185">Reference proteome</keyword>
<comment type="caution">
    <text evidence="3">The sequence shown here is derived from an EMBL/GenBank/DDBJ whole genome shotgun (WGS) entry which is preliminary data.</text>
</comment>
<accession>A0AA40F1W2</accession>
<feature type="region of interest" description="Disordered" evidence="1">
    <location>
        <begin position="176"/>
        <end position="241"/>
    </location>
</feature>
<feature type="region of interest" description="Disordered" evidence="1">
    <location>
        <begin position="1"/>
        <end position="83"/>
    </location>
</feature>
<protein>
    <submittedName>
        <fullName evidence="3">Uncharacterized protein</fullName>
    </submittedName>
</protein>
<organism evidence="3 4">
    <name type="scientific">Schizothecium vesticola</name>
    <dbReference type="NCBI Taxonomy" id="314040"/>
    <lineage>
        <taxon>Eukaryota</taxon>
        <taxon>Fungi</taxon>
        <taxon>Dikarya</taxon>
        <taxon>Ascomycota</taxon>
        <taxon>Pezizomycotina</taxon>
        <taxon>Sordariomycetes</taxon>
        <taxon>Sordariomycetidae</taxon>
        <taxon>Sordariales</taxon>
        <taxon>Schizotheciaceae</taxon>
        <taxon>Schizothecium</taxon>
    </lineage>
</organism>
<feature type="compositionally biased region" description="Pro residues" evidence="1">
    <location>
        <begin position="51"/>
        <end position="61"/>
    </location>
</feature>
<feature type="compositionally biased region" description="Low complexity" evidence="1">
    <location>
        <begin position="1"/>
        <end position="14"/>
    </location>
</feature>
<evidence type="ECO:0000256" key="1">
    <source>
        <dbReference type="SAM" id="MobiDB-lite"/>
    </source>
</evidence>
<feature type="transmembrane region" description="Helical" evidence="2">
    <location>
        <begin position="95"/>
        <end position="115"/>
    </location>
</feature>
<evidence type="ECO:0000256" key="2">
    <source>
        <dbReference type="SAM" id="Phobius"/>
    </source>
</evidence>
<dbReference type="AlphaFoldDB" id="A0AA40F1W2"/>
<dbReference type="EMBL" id="JAUKUD010000003">
    <property type="protein sequence ID" value="KAK0749531.1"/>
    <property type="molecule type" value="Genomic_DNA"/>
</dbReference>
<proteinExistence type="predicted"/>
<feature type="compositionally biased region" description="Basic residues" evidence="1">
    <location>
        <begin position="193"/>
        <end position="210"/>
    </location>
</feature>
<keyword evidence="2" id="KW-1133">Transmembrane helix</keyword>
<dbReference type="Proteomes" id="UP001172155">
    <property type="component" value="Unassembled WGS sequence"/>
</dbReference>
<keyword evidence="2" id="KW-0472">Membrane</keyword>
<evidence type="ECO:0000313" key="3">
    <source>
        <dbReference type="EMBL" id="KAK0749531.1"/>
    </source>
</evidence>
<name>A0AA40F1W2_9PEZI</name>
<evidence type="ECO:0000313" key="4">
    <source>
        <dbReference type="Proteomes" id="UP001172155"/>
    </source>
</evidence>
<feature type="region of interest" description="Disordered" evidence="1">
    <location>
        <begin position="122"/>
        <end position="145"/>
    </location>
</feature>
<feature type="compositionally biased region" description="Basic and acidic residues" evidence="1">
    <location>
        <begin position="20"/>
        <end position="35"/>
    </location>
</feature>
<keyword evidence="2" id="KW-0812">Transmembrane</keyword>
<reference evidence="3" key="1">
    <citation type="submission" date="2023-06" db="EMBL/GenBank/DDBJ databases">
        <title>Genome-scale phylogeny and comparative genomics of the fungal order Sordariales.</title>
        <authorList>
            <consortium name="Lawrence Berkeley National Laboratory"/>
            <person name="Hensen N."/>
            <person name="Bonometti L."/>
            <person name="Westerberg I."/>
            <person name="Brannstrom I.O."/>
            <person name="Guillou S."/>
            <person name="Cros-Aarteil S."/>
            <person name="Calhoun S."/>
            <person name="Haridas S."/>
            <person name="Kuo A."/>
            <person name="Mondo S."/>
            <person name="Pangilinan J."/>
            <person name="Riley R."/>
            <person name="LaButti K."/>
            <person name="Andreopoulos B."/>
            <person name="Lipzen A."/>
            <person name="Chen C."/>
            <person name="Yanf M."/>
            <person name="Daum C."/>
            <person name="Ng V."/>
            <person name="Clum A."/>
            <person name="Steindorff A."/>
            <person name="Ohm R."/>
            <person name="Martin F."/>
            <person name="Silar P."/>
            <person name="Natvig D."/>
            <person name="Lalanne C."/>
            <person name="Gautier V."/>
            <person name="Ament-velasquez S.L."/>
            <person name="Kruys A."/>
            <person name="Hutchinson M.I."/>
            <person name="Powell A.J."/>
            <person name="Barry K."/>
            <person name="Miller A.N."/>
            <person name="Grigoriev I.V."/>
            <person name="Debuchy R."/>
            <person name="Gladieux P."/>
            <person name="Thoren M.H."/>
            <person name="Johannesson H."/>
        </authorList>
    </citation>
    <scope>NUCLEOTIDE SEQUENCE</scope>
    <source>
        <strain evidence="3">SMH3187-1</strain>
    </source>
</reference>
<feature type="compositionally biased region" description="Low complexity" evidence="1">
    <location>
        <begin position="122"/>
        <end position="142"/>
    </location>
</feature>